<reference evidence="1" key="1">
    <citation type="journal article" date="2010" name="Science">
        <title>Plasticity of animal genome architecture unmasked by rapid evolution of a pelagic tunicate.</title>
        <authorList>
            <person name="Denoeud F."/>
            <person name="Henriet S."/>
            <person name="Mungpakdee S."/>
            <person name="Aury J.M."/>
            <person name="Da Silva C."/>
            <person name="Brinkmann H."/>
            <person name="Mikhaleva J."/>
            <person name="Olsen L.C."/>
            <person name="Jubin C."/>
            <person name="Canestro C."/>
            <person name="Bouquet J.M."/>
            <person name="Danks G."/>
            <person name="Poulain J."/>
            <person name="Campsteijn C."/>
            <person name="Adamski M."/>
            <person name="Cross I."/>
            <person name="Yadetie F."/>
            <person name="Muffato M."/>
            <person name="Louis A."/>
            <person name="Butcher S."/>
            <person name="Tsagkogeorga G."/>
            <person name="Konrad A."/>
            <person name="Singh S."/>
            <person name="Jensen M.F."/>
            <person name="Cong E.H."/>
            <person name="Eikeseth-Otteraa H."/>
            <person name="Noel B."/>
            <person name="Anthouard V."/>
            <person name="Porcel B.M."/>
            <person name="Kachouri-Lafond R."/>
            <person name="Nishino A."/>
            <person name="Ugolini M."/>
            <person name="Chourrout P."/>
            <person name="Nishida H."/>
            <person name="Aasland R."/>
            <person name="Huzurbazar S."/>
            <person name="Westhof E."/>
            <person name="Delsuc F."/>
            <person name="Lehrach H."/>
            <person name="Reinhardt R."/>
            <person name="Weissenbach J."/>
            <person name="Roy S.W."/>
            <person name="Artiguenave F."/>
            <person name="Postlethwait J.H."/>
            <person name="Manak J.R."/>
            <person name="Thompson E.M."/>
            <person name="Jaillon O."/>
            <person name="Du Pasquier L."/>
            <person name="Boudinot P."/>
            <person name="Liberles D.A."/>
            <person name="Volff J.N."/>
            <person name="Philippe H."/>
            <person name="Lenhard B."/>
            <person name="Roest Crollius H."/>
            <person name="Wincker P."/>
            <person name="Chourrout D."/>
        </authorList>
    </citation>
    <scope>NUCLEOTIDE SEQUENCE [LARGE SCALE GENOMIC DNA]</scope>
</reference>
<name>E4Y059_OIKDI</name>
<dbReference type="Gene3D" id="2.120.10.80">
    <property type="entry name" value="Kelch-type beta propeller"/>
    <property type="match status" value="1"/>
</dbReference>
<gene>
    <name evidence="1" type="ORF">GSOID_T00012168001</name>
</gene>
<dbReference type="SUPFAM" id="SSF50965">
    <property type="entry name" value="Galactose oxidase, central domain"/>
    <property type="match status" value="1"/>
</dbReference>
<keyword evidence="2" id="KW-1185">Reference proteome</keyword>
<dbReference type="InParanoid" id="E4Y059"/>
<dbReference type="InterPro" id="IPR011043">
    <property type="entry name" value="Gal_Oxase/kelch_b-propeller"/>
</dbReference>
<sequence length="276" mass="30832">MRKNNASCFSKTSDVFILVIPHLIDETTINAPDKYYANDAAYALVNGKLHIFGGYYDGTKIARLDDCSLNELTVRLNEEREYGHAALSIENGEKALICFGNSGEYLKTCEIFDGSTTVSTFASDWTHRYGGLGLYKNQPTSVGCSSERHQKAETLSATGWTALPNHPKRISSHSLVALENQSMLLIGGKDYGNGDAVQSGIWQLKDENWNQIGELFQADSFGSAIYIGRSIYYFGYFSNARLDFTETEELQNAKIGNQPYSFYYPLLFQNVSNYCI</sequence>
<organism evidence="1">
    <name type="scientific">Oikopleura dioica</name>
    <name type="common">Tunicate</name>
    <dbReference type="NCBI Taxonomy" id="34765"/>
    <lineage>
        <taxon>Eukaryota</taxon>
        <taxon>Metazoa</taxon>
        <taxon>Chordata</taxon>
        <taxon>Tunicata</taxon>
        <taxon>Appendicularia</taxon>
        <taxon>Copelata</taxon>
        <taxon>Oikopleuridae</taxon>
        <taxon>Oikopleura</taxon>
    </lineage>
</organism>
<evidence type="ECO:0000313" key="2">
    <source>
        <dbReference type="Proteomes" id="UP000001307"/>
    </source>
</evidence>
<dbReference type="AlphaFoldDB" id="E4Y059"/>
<evidence type="ECO:0000313" key="1">
    <source>
        <dbReference type="EMBL" id="CBY15271.1"/>
    </source>
</evidence>
<dbReference type="Proteomes" id="UP000001307">
    <property type="component" value="Unassembled WGS sequence"/>
</dbReference>
<proteinExistence type="predicted"/>
<dbReference type="OrthoDB" id="8626034at2759"/>
<dbReference type="EMBL" id="FN653462">
    <property type="protein sequence ID" value="CBY15271.1"/>
    <property type="molecule type" value="Genomic_DNA"/>
</dbReference>
<protein>
    <submittedName>
        <fullName evidence="1">Uncharacterized protein</fullName>
    </submittedName>
</protein>
<accession>E4Y059</accession>
<dbReference type="InterPro" id="IPR015915">
    <property type="entry name" value="Kelch-typ_b-propeller"/>
</dbReference>